<dbReference type="Gene3D" id="3.20.20.450">
    <property type="entry name" value="EAL domain"/>
    <property type="match status" value="1"/>
</dbReference>
<dbReference type="PANTHER" id="PTHR33525">
    <property type="match status" value="1"/>
</dbReference>
<keyword evidence="3" id="KW-1185">Reference proteome</keyword>
<organism evidence="2 3">
    <name type="scientific">Fundidesulfovibrio magnetotacticus</name>
    <dbReference type="NCBI Taxonomy" id="2730080"/>
    <lineage>
        <taxon>Bacteria</taxon>
        <taxon>Pseudomonadati</taxon>
        <taxon>Thermodesulfobacteriota</taxon>
        <taxon>Desulfovibrionia</taxon>
        <taxon>Desulfovibrionales</taxon>
        <taxon>Desulfovibrionaceae</taxon>
        <taxon>Fundidesulfovibrio</taxon>
    </lineage>
</organism>
<proteinExistence type="predicted"/>
<dbReference type="Gene3D" id="1.10.3210.10">
    <property type="entry name" value="Hypothetical protein af1432"/>
    <property type="match status" value="1"/>
</dbReference>
<evidence type="ECO:0000313" key="3">
    <source>
        <dbReference type="Proteomes" id="UP000494245"/>
    </source>
</evidence>
<dbReference type="InterPro" id="IPR052340">
    <property type="entry name" value="RNase_Y/CdgJ"/>
</dbReference>
<evidence type="ECO:0000313" key="2">
    <source>
        <dbReference type="EMBL" id="GFK93653.1"/>
    </source>
</evidence>
<dbReference type="Proteomes" id="UP000494245">
    <property type="component" value="Unassembled WGS sequence"/>
</dbReference>
<dbReference type="SUPFAM" id="SSF109604">
    <property type="entry name" value="HD-domain/PDEase-like"/>
    <property type="match status" value="1"/>
</dbReference>
<dbReference type="PANTHER" id="PTHR33525:SF4">
    <property type="entry name" value="CYCLIC DI-GMP PHOSPHODIESTERASE CDGJ"/>
    <property type="match status" value="1"/>
</dbReference>
<gene>
    <name evidence="2" type="ORF">NNJEOMEG_01487</name>
</gene>
<dbReference type="RefSeq" id="WP_173082897.1">
    <property type="nucleotide sequence ID" value="NZ_BLTE01000005.1"/>
</dbReference>
<sequence>MPLAESAPTLYVDTFFARQPVFRADTSVFGYELLYRSGSEDDTGDYSDEDAASLLVLSSALASPAGAGKPDRKAIVHFSERSLLTDLHAALPPESTALIIKPRRHAGEGYLQTLRKARSRGFTLMLDSLEPDACDPALLELARVVCLDLAGQTPQRLADAARALKTPGRQLLARGVEDDQGLRRAKDLGFDLFQGFFFARPVIVPGRKLPTGRLARLSIHKTLGKGEDALEELARVIESDVSVSYRLLTFINSASFSARQKVSSIRHALNLLGWRKVRGWLLMVVLSELLPKGKPSELPYLSTIRARFLERASSGLAPGGVTPDTLFLMGLFSLLEPMLDTPMPELVDQLPLDDAVKDALSGKHNGFTPWLHLARCFETGDWSRLDELTTRLSLDPVKVASSYCEALVWAKALEEQASETP</sequence>
<dbReference type="Pfam" id="PF08668">
    <property type="entry name" value="HDOD"/>
    <property type="match status" value="1"/>
</dbReference>
<dbReference type="EMBL" id="BLTE01000005">
    <property type="protein sequence ID" value="GFK93653.1"/>
    <property type="molecule type" value="Genomic_DNA"/>
</dbReference>
<feature type="domain" description="HDOD" evidence="1">
    <location>
        <begin position="209"/>
        <end position="398"/>
    </location>
</feature>
<dbReference type="InterPro" id="IPR014408">
    <property type="entry name" value="dGMP_Pdiesterase_EAL/HD-GYP"/>
</dbReference>
<dbReference type="PIRSF" id="PIRSF003180">
    <property type="entry name" value="DiGMPpdiest_YuxH"/>
    <property type="match status" value="1"/>
</dbReference>
<reference evidence="2 3" key="2">
    <citation type="submission" date="2020-05" db="EMBL/GenBank/DDBJ databases">
        <title>Draft genome sequence of Desulfovibrio sp. strainFSS-1.</title>
        <authorList>
            <person name="Shimoshige H."/>
            <person name="Kobayashi H."/>
            <person name="Maekawa T."/>
        </authorList>
    </citation>
    <scope>NUCLEOTIDE SEQUENCE [LARGE SCALE GENOMIC DNA]</scope>
    <source>
        <strain evidence="2 3">SIID29052-01</strain>
    </source>
</reference>
<protein>
    <recommendedName>
        <fullName evidence="1">HDOD domain-containing protein</fullName>
    </recommendedName>
</protein>
<dbReference type="InterPro" id="IPR013976">
    <property type="entry name" value="HDOD"/>
</dbReference>
<dbReference type="AlphaFoldDB" id="A0A6V8LLT8"/>
<comment type="caution">
    <text evidence="2">The sequence shown here is derived from an EMBL/GenBank/DDBJ whole genome shotgun (WGS) entry which is preliminary data.</text>
</comment>
<dbReference type="PROSITE" id="PS51833">
    <property type="entry name" value="HDOD"/>
    <property type="match status" value="1"/>
</dbReference>
<evidence type="ECO:0000259" key="1">
    <source>
        <dbReference type="PROSITE" id="PS51833"/>
    </source>
</evidence>
<reference evidence="2 3" key="1">
    <citation type="submission" date="2020-04" db="EMBL/GenBank/DDBJ databases">
        <authorList>
            <consortium name="Desulfovibrio sp. FSS-1 genome sequencing consortium"/>
            <person name="Shimoshige H."/>
            <person name="Kobayashi H."/>
            <person name="Maekawa T."/>
        </authorList>
    </citation>
    <scope>NUCLEOTIDE SEQUENCE [LARGE SCALE GENOMIC DNA]</scope>
    <source>
        <strain evidence="2 3">SIID29052-01</strain>
    </source>
</reference>
<dbReference type="SUPFAM" id="SSF141868">
    <property type="entry name" value="EAL domain-like"/>
    <property type="match status" value="1"/>
</dbReference>
<dbReference type="InterPro" id="IPR035919">
    <property type="entry name" value="EAL_sf"/>
</dbReference>
<name>A0A6V8LLT8_9BACT</name>
<accession>A0A6V8LLT8</accession>